<evidence type="ECO:0000313" key="2">
    <source>
        <dbReference type="EMBL" id="MBB3731329.1"/>
    </source>
</evidence>
<gene>
    <name evidence="2" type="ORF">FHR33_007189</name>
</gene>
<protein>
    <submittedName>
        <fullName evidence="2">Uncharacterized protein</fullName>
    </submittedName>
</protein>
<organism evidence="2 3">
    <name type="scientific">Nonomuraea dietziae</name>
    <dbReference type="NCBI Taxonomy" id="65515"/>
    <lineage>
        <taxon>Bacteria</taxon>
        <taxon>Bacillati</taxon>
        <taxon>Actinomycetota</taxon>
        <taxon>Actinomycetes</taxon>
        <taxon>Streptosporangiales</taxon>
        <taxon>Streptosporangiaceae</taxon>
        <taxon>Nonomuraea</taxon>
    </lineage>
</organism>
<evidence type="ECO:0000313" key="3">
    <source>
        <dbReference type="Proteomes" id="UP000579945"/>
    </source>
</evidence>
<accession>A0A7W5VGW9</accession>
<keyword evidence="3" id="KW-1185">Reference proteome</keyword>
<name>A0A7W5VGW9_9ACTN</name>
<comment type="caution">
    <text evidence="2">The sequence shown here is derived from an EMBL/GenBank/DDBJ whole genome shotgun (WGS) entry which is preliminary data.</text>
</comment>
<dbReference type="Proteomes" id="UP000579945">
    <property type="component" value="Unassembled WGS sequence"/>
</dbReference>
<proteinExistence type="predicted"/>
<feature type="compositionally biased region" description="Basic and acidic residues" evidence="1">
    <location>
        <begin position="1"/>
        <end position="23"/>
    </location>
</feature>
<dbReference type="AlphaFoldDB" id="A0A7W5VGW9"/>
<evidence type="ECO:0000256" key="1">
    <source>
        <dbReference type="SAM" id="MobiDB-lite"/>
    </source>
</evidence>
<dbReference type="EMBL" id="JACIBV010000001">
    <property type="protein sequence ID" value="MBB3731329.1"/>
    <property type="molecule type" value="Genomic_DNA"/>
</dbReference>
<sequence>MSETPDDRYTGEEAAERVDKALNDDAAPDEMDQRDAQVVADAEAAPVHPDRGRYSDEGGAEDGDPEQAEHRQTLWDESTAQSGVDEGIEPPD</sequence>
<dbReference type="RefSeq" id="WP_183657187.1">
    <property type="nucleotide sequence ID" value="NZ_BAAAXX010000141.1"/>
</dbReference>
<reference evidence="2 3" key="1">
    <citation type="submission" date="2020-08" db="EMBL/GenBank/DDBJ databases">
        <title>Sequencing the genomes of 1000 actinobacteria strains.</title>
        <authorList>
            <person name="Klenk H.-P."/>
        </authorList>
    </citation>
    <scope>NUCLEOTIDE SEQUENCE [LARGE SCALE GENOMIC DNA]</scope>
    <source>
        <strain evidence="2 3">DSM 44320</strain>
    </source>
</reference>
<dbReference type="GeneID" id="95393429"/>
<feature type="region of interest" description="Disordered" evidence="1">
    <location>
        <begin position="1"/>
        <end position="92"/>
    </location>
</feature>